<dbReference type="Proteomes" id="UP001283361">
    <property type="component" value="Unassembled WGS sequence"/>
</dbReference>
<comment type="caution">
    <text evidence="2">The sequence shown here is derived from an EMBL/GenBank/DDBJ whole genome shotgun (WGS) entry which is preliminary data.</text>
</comment>
<dbReference type="EMBL" id="JAWDGP010006980">
    <property type="protein sequence ID" value="KAK3732078.1"/>
    <property type="molecule type" value="Genomic_DNA"/>
</dbReference>
<evidence type="ECO:0000313" key="3">
    <source>
        <dbReference type="Proteomes" id="UP001283361"/>
    </source>
</evidence>
<accession>A0AAE0Y403</accession>
<reference evidence="2" key="1">
    <citation type="journal article" date="2023" name="G3 (Bethesda)">
        <title>A reference genome for the long-term kleptoplast-retaining sea slug Elysia crispata morphotype clarki.</title>
        <authorList>
            <person name="Eastman K.E."/>
            <person name="Pendleton A.L."/>
            <person name="Shaikh M.A."/>
            <person name="Suttiyut T."/>
            <person name="Ogas R."/>
            <person name="Tomko P."/>
            <person name="Gavelis G."/>
            <person name="Widhalm J.R."/>
            <person name="Wisecaver J.H."/>
        </authorList>
    </citation>
    <scope>NUCLEOTIDE SEQUENCE</scope>
    <source>
        <strain evidence="2">ECLA1</strain>
    </source>
</reference>
<organism evidence="2 3">
    <name type="scientific">Elysia crispata</name>
    <name type="common">lettuce slug</name>
    <dbReference type="NCBI Taxonomy" id="231223"/>
    <lineage>
        <taxon>Eukaryota</taxon>
        <taxon>Metazoa</taxon>
        <taxon>Spiralia</taxon>
        <taxon>Lophotrochozoa</taxon>
        <taxon>Mollusca</taxon>
        <taxon>Gastropoda</taxon>
        <taxon>Heterobranchia</taxon>
        <taxon>Euthyneura</taxon>
        <taxon>Panpulmonata</taxon>
        <taxon>Sacoglossa</taxon>
        <taxon>Placobranchoidea</taxon>
        <taxon>Plakobranchidae</taxon>
        <taxon>Elysia</taxon>
    </lineage>
</organism>
<feature type="region of interest" description="Disordered" evidence="1">
    <location>
        <begin position="64"/>
        <end position="87"/>
    </location>
</feature>
<name>A0AAE0Y403_9GAST</name>
<sequence length="87" mass="9557">MRSSLVKSAGDGAVGRGGEREKRGGKNRLLIDHLNDSSRQQSFDIKSHEEFPVLTSCEWMISGASPFQPPTSVRDSPEQLDLTLQVS</sequence>
<dbReference type="AlphaFoldDB" id="A0AAE0Y403"/>
<gene>
    <name evidence="2" type="ORF">RRG08_026463</name>
</gene>
<feature type="region of interest" description="Disordered" evidence="1">
    <location>
        <begin position="1"/>
        <end position="29"/>
    </location>
</feature>
<feature type="compositionally biased region" description="Basic and acidic residues" evidence="1">
    <location>
        <begin position="17"/>
        <end position="29"/>
    </location>
</feature>
<evidence type="ECO:0000256" key="1">
    <source>
        <dbReference type="SAM" id="MobiDB-lite"/>
    </source>
</evidence>
<keyword evidence="3" id="KW-1185">Reference proteome</keyword>
<protein>
    <submittedName>
        <fullName evidence="2">Uncharacterized protein</fullName>
    </submittedName>
</protein>
<proteinExistence type="predicted"/>
<evidence type="ECO:0000313" key="2">
    <source>
        <dbReference type="EMBL" id="KAK3732078.1"/>
    </source>
</evidence>